<name>A0A7C3V0W0_9BACT</name>
<feature type="coiled-coil region" evidence="1">
    <location>
        <begin position="43"/>
        <end position="77"/>
    </location>
</feature>
<dbReference type="AlphaFoldDB" id="A0A7C3V0W0"/>
<evidence type="ECO:0000256" key="1">
    <source>
        <dbReference type="SAM" id="Coils"/>
    </source>
</evidence>
<reference evidence="2" key="1">
    <citation type="journal article" date="2020" name="mSystems">
        <title>Genome- and Community-Level Interaction Insights into Carbon Utilization and Element Cycling Functions of Hydrothermarchaeota in Hydrothermal Sediment.</title>
        <authorList>
            <person name="Zhou Z."/>
            <person name="Liu Y."/>
            <person name="Xu W."/>
            <person name="Pan J."/>
            <person name="Luo Z.H."/>
            <person name="Li M."/>
        </authorList>
    </citation>
    <scope>NUCLEOTIDE SEQUENCE [LARGE SCALE GENOMIC DNA]</scope>
    <source>
        <strain evidence="2">SpSt-897</strain>
    </source>
</reference>
<organism evidence="2">
    <name type="scientific">Desulfobacca acetoxidans</name>
    <dbReference type="NCBI Taxonomy" id="60893"/>
    <lineage>
        <taxon>Bacteria</taxon>
        <taxon>Pseudomonadati</taxon>
        <taxon>Thermodesulfobacteriota</taxon>
        <taxon>Desulfobaccia</taxon>
        <taxon>Desulfobaccales</taxon>
        <taxon>Desulfobaccaceae</taxon>
        <taxon>Desulfobacca</taxon>
    </lineage>
</organism>
<comment type="caution">
    <text evidence="2">The sequence shown here is derived from an EMBL/GenBank/DDBJ whole genome shotgun (WGS) entry which is preliminary data.</text>
</comment>
<keyword evidence="1" id="KW-0175">Coiled coil</keyword>
<accession>A0A7C3V0W0</accession>
<gene>
    <name evidence="2" type="ORF">ENW96_15200</name>
</gene>
<dbReference type="EMBL" id="DTMF01000371">
    <property type="protein sequence ID" value="HGF35703.1"/>
    <property type="molecule type" value="Genomic_DNA"/>
</dbReference>
<sequence length="207" mass="21528">MAQVTLQNGGQGRRGAPCRAAGGAALILALLWLTPGCPSSPGTEKLTREVEALKGEVAALKERVNQLEANQKLLTEMVKLKTGPSAPAAPAMGSDLPGMPPASAAPAGAPLSLDELFKNQHQLLGTRVTVKGMPGPVLMHKKTLFMNGPGGGMLEVIYGNIQDRKQVERLTSQALDTPITVTGLLSGAPGQAKGLVHLILMADLVEF</sequence>
<proteinExistence type="predicted"/>
<evidence type="ECO:0000313" key="2">
    <source>
        <dbReference type="EMBL" id="HGF35703.1"/>
    </source>
</evidence>
<protein>
    <submittedName>
        <fullName evidence="2">Uncharacterized protein</fullName>
    </submittedName>
</protein>